<dbReference type="InterPro" id="IPR009875">
    <property type="entry name" value="PilZ_domain"/>
</dbReference>
<proteinExistence type="predicted"/>
<sequence length="111" mass="12356">MRSFNRFDTDEEIPCRIDGEKDVATLYNLSSGGCMIETRNSSAREGSEIEVNLRDMATAQGIIVWKVDKQAGVKFATPVHQKIVEMLGYTATAEKFDANDPRDRFGLPLIG</sequence>
<organism evidence="2 3">
    <name type="scientific">Parerythrobacter jejuensis</name>
    <dbReference type="NCBI Taxonomy" id="795812"/>
    <lineage>
        <taxon>Bacteria</taxon>
        <taxon>Pseudomonadati</taxon>
        <taxon>Pseudomonadota</taxon>
        <taxon>Alphaproteobacteria</taxon>
        <taxon>Sphingomonadales</taxon>
        <taxon>Erythrobacteraceae</taxon>
        <taxon>Parerythrobacter</taxon>
    </lineage>
</organism>
<evidence type="ECO:0000313" key="3">
    <source>
        <dbReference type="Proteomes" id="UP000446786"/>
    </source>
</evidence>
<dbReference type="Proteomes" id="UP000446786">
    <property type="component" value="Unassembled WGS sequence"/>
</dbReference>
<dbReference type="RefSeq" id="WP_160779450.1">
    <property type="nucleotide sequence ID" value="NZ_BAAAZF010000001.1"/>
</dbReference>
<protein>
    <recommendedName>
        <fullName evidence="1">PilZ domain-containing protein</fullName>
    </recommendedName>
</protein>
<reference evidence="2 3" key="1">
    <citation type="submission" date="2019-12" db="EMBL/GenBank/DDBJ databases">
        <title>Genomic-based taxomic classification of the family Erythrobacteraceae.</title>
        <authorList>
            <person name="Xu L."/>
        </authorList>
    </citation>
    <scope>NUCLEOTIDE SEQUENCE [LARGE SCALE GENOMIC DNA]</scope>
    <source>
        <strain evidence="2 3">JCM 16677</strain>
    </source>
</reference>
<gene>
    <name evidence="2" type="ORF">GRI94_09590</name>
</gene>
<dbReference type="AlphaFoldDB" id="A0A845AMP8"/>
<keyword evidence="3" id="KW-1185">Reference proteome</keyword>
<name>A0A845AMP8_9SPHN</name>
<dbReference type="Pfam" id="PF07238">
    <property type="entry name" value="PilZ"/>
    <property type="match status" value="1"/>
</dbReference>
<accession>A0A845AMP8</accession>
<dbReference type="EMBL" id="WTYE01000001">
    <property type="protein sequence ID" value="MXP32072.1"/>
    <property type="molecule type" value="Genomic_DNA"/>
</dbReference>
<feature type="domain" description="PilZ" evidence="1">
    <location>
        <begin position="2"/>
        <end position="80"/>
    </location>
</feature>
<evidence type="ECO:0000313" key="2">
    <source>
        <dbReference type="EMBL" id="MXP32072.1"/>
    </source>
</evidence>
<dbReference type="PROSITE" id="PS51257">
    <property type="entry name" value="PROKAR_LIPOPROTEIN"/>
    <property type="match status" value="1"/>
</dbReference>
<comment type="caution">
    <text evidence="2">The sequence shown here is derived from an EMBL/GenBank/DDBJ whole genome shotgun (WGS) entry which is preliminary data.</text>
</comment>
<evidence type="ECO:0000259" key="1">
    <source>
        <dbReference type="Pfam" id="PF07238"/>
    </source>
</evidence>
<dbReference type="GO" id="GO:0035438">
    <property type="term" value="F:cyclic-di-GMP binding"/>
    <property type="evidence" value="ECO:0007669"/>
    <property type="project" value="InterPro"/>
</dbReference>
<dbReference type="OrthoDB" id="7508603at2"/>
<dbReference type="SUPFAM" id="SSF141371">
    <property type="entry name" value="PilZ domain-like"/>
    <property type="match status" value="1"/>
</dbReference>